<dbReference type="Proteomes" id="UP000565155">
    <property type="component" value="Unassembled WGS sequence"/>
</dbReference>
<comment type="caution">
    <text evidence="1">The sequence shown here is derived from an EMBL/GenBank/DDBJ whole genome shotgun (WGS) entry which is preliminary data.</text>
</comment>
<sequence>MMYRQRGKMFNVIRTTYNPEKGRGEQKIVCSFKAADISILDFSNSLIQHQISKNELNTEEVEEFKNWFESTKEGVQKELNKKENE</sequence>
<evidence type="ECO:0000313" key="1">
    <source>
        <dbReference type="EMBL" id="NMR77717.1"/>
    </source>
</evidence>
<organism evidence="1 2">
    <name type="scientific">Vibrio alginolyticus</name>
    <dbReference type="NCBI Taxonomy" id="663"/>
    <lineage>
        <taxon>Bacteria</taxon>
        <taxon>Pseudomonadati</taxon>
        <taxon>Pseudomonadota</taxon>
        <taxon>Gammaproteobacteria</taxon>
        <taxon>Vibrionales</taxon>
        <taxon>Vibrionaceae</taxon>
        <taxon>Vibrio</taxon>
    </lineage>
</organism>
<proteinExistence type="predicted"/>
<dbReference type="EMBL" id="JABCMA010001008">
    <property type="protein sequence ID" value="NMR77717.1"/>
    <property type="molecule type" value="Genomic_DNA"/>
</dbReference>
<evidence type="ECO:0000313" key="2">
    <source>
        <dbReference type="Proteomes" id="UP000565155"/>
    </source>
</evidence>
<accession>A0A7Y0N2C2</accession>
<protein>
    <submittedName>
        <fullName evidence="1">Uncharacterized protein</fullName>
    </submittedName>
</protein>
<gene>
    <name evidence="1" type="ORF">HKB35_29500</name>
</gene>
<reference evidence="1 2" key="1">
    <citation type="submission" date="2020-04" db="EMBL/GenBank/DDBJ databases">
        <title>Whole-genome sequencing of Vibrio spp. from China reveals different genetic environments of blaCTX-M-14 among diverse lineages.</title>
        <authorList>
            <person name="Zheng Z."/>
            <person name="Ye L."/>
            <person name="Chen S."/>
        </authorList>
    </citation>
    <scope>NUCLEOTIDE SEQUENCE [LARGE SCALE GENOMIC DNA]</scope>
    <source>
        <strain evidence="1 2">Vb1636</strain>
    </source>
</reference>
<name>A0A7Y0N2C2_VIBAL</name>
<dbReference type="AlphaFoldDB" id="A0A7Y0N2C2"/>
<feature type="non-terminal residue" evidence="1">
    <location>
        <position position="85"/>
    </location>
</feature>